<evidence type="ECO:0000256" key="1">
    <source>
        <dbReference type="SAM" id="SignalP"/>
    </source>
</evidence>
<dbReference type="RefSeq" id="WP_035549599.1">
    <property type="nucleotide sequence ID" value="NZ_AWFH01000006.1"/>
</dbReference>
<feature type="chain" id="PRO_5001571703" evidence="1">
    <location>
        <begin position="24"/>
        <end position="238"/>
    </location>
</feature>
<dbReference type="eggNOG" id="ENOG503156X">
    <property type="taxonomic scope" value="Bacteria"/>
</dbReference>
<dbReference type="PATRIC" id="fig|1280948.3.peg.1119"/>
<sequence>MMIRTVFLMLAFTLAGLGLPASAQLTSGISGPEVSEGKRAAGYRAAYDPDTNGLAQRVHVDYALNGRMLVRGVIHARKTDAETVDFDYAQAELRWQMTPDGARWASGLRFDARLRDDDRPGQVSLHWLNQFRLSDTLTARFTAIGTVQTGSNRQSGTFLQTRGDLGWAIAPDIDVGAELYNSFGRTSDILPLSEQSHQIGPFADLPLTDSLSLRTSALFGVTSGSPDATFRVFLTQDF</sequence>
<evidence type="ECO:0000313" key="2">
    <source>
        <dbReference type="EMBL" id="KCZ63485.1"/>
    </source>
</evidence>
<keyword evidence="3" id="KW-1185">Reference proteome</keyword>
<comment type="caution">
    <text evidence="2">The sequence shown here is derived from an EMBL/GenBank/DDBJ whole genome shotgun (WGS) entry which is preliminary data.</text>
</comment>
<accession>A0A059E7C4</accession>
<protein>
    <submittedName>
        <fullName evidence="2">Uncharacterized protein</fullName>
    </submittedName>
</protein>
<reference evidence="2 3" key="1">
    <citation type="journal article" date="2014" name="Antonie Van Leeuwenhoek">
        <title>Hyphomonas beringensis sp. nov. and Hyphomonas chukchiensis sp. nov., isolated from surface seawater of the Bering Sea and Chukchi Sea.</title>
        <authorList>
            <person name="Li C."/>
            <person name="Lai Q."/>
            <person name="Li G."/>
            <person name="Dong C."/>
            <person name="Wang J."/>
            <person name="Liao Y."/>
            <person name="Shao Z."/>
        </authorList>
    </citation>
    <scope>NUCLEOTIDE SEQUENCE [LARGE SCALE GENOMIC DNA]</scope>
    <source>
        <strain evidence="2 3">22II1-22F38</strain>
    </source>
</reference>
<dbReference type="AlphaFoldDB" id="A0A059E7C4"/>
<keyword evidence="1" id="KW-0732">Signal</keyword>
<evidence type="ECO:0000313" key="3">
    <source>
        <dbReference type="Proteomes" id="UP000024547"/>
    </source>
</evidence>
<dbReference type="Proteomes" id="UP000024547">
    <property type="component" value="Unassembled WGS sequence"/>
</dbReference>
<dbReference type="EMBL" id="AWFH01000006">
    <property type="protein sequence ID" value="KCZ63485.1"/>
    <property type="molecule type" value="Genomic_DNA"/>
</dbReference>
<proteinExistence type="predicted"/>
<gene>
    <name evidence="2" type="ORF">HY36_14415</name>
</gene>
<name>A0A059E7C4_9PROT</name>
<feature type="signal peptide" evidence="1">
    <location>
        <begin position="1"/>
        <end position="23"/>
    </location>
</feature>
<dbReference type="OrthoDB" id="7628647at2"/>
<organism evidence="2 3">
    <name type="scientific">Hyphomonas atlantica</name>
    <dbReference type="NCBI Taxonomy" id="1280948"/>
    <lineage>
        <taxon>Bacteria</taxon>
        <taxon>Pseudomonadati</taxon>
        <taxon>Pseudomonadota</taxon>
        <taxon>Alphaproteobacteria</taxon>
        <taxon>Hyphomonadales</taxon>
        <taxon>Hyphomonadaceae</taxon>
        <taxon>Hyphomonas</taxon>
    </lineage>
</organism>